<feature type="domain" description="CBS" evidence="27">
    <location>
        <begin position="419"/>
        <end position="478"/>
    </location>
</feature>
<keyword evidence="9" id="KW-1017">Isopeptide bond</keyword>
<dbReference type="GO" id="GO:0006535">
    <property type="term" value="P:cysteine biosynthetic process from serine"/>
    <property type="evidence" value="ECO:0007669"/>
    <property type="project" value="UniProtKB-UniRule"/>
</dbReference>
<dbReference type="UniPathway" id="UPA00136">
    <property type="reaction ID" value="UER00201"/>
</dbReference>
<evidence type="ECO:0000256" key="8">
    <source>
        <dbReference type="ARBA" id="ARBA00022490"/>
    </source>
</evidence>
<comment type="catalytic activity">
    <reaction evidence="23 25">
        <text>L-homocysteine + L-serine = L,L-cystathionine + H2O</text>
        <dbReference type="Rhea" id="RHEA:10112"/>
        <dbReference type="ChEBI" id="CHEBI:15377"/>
        <dbReference type="ChEBI" id="CHEBI:33384"/>
        <dbReference type="ChEBI" id="CHEBI:58161"/>
        <dbReference type="ChEBI" id="CHEBI:58199"/>
        <dbReference type="EC" id="4.2.1.22"/>
    </reaction>
</comment>
<dbReference type="Gene3D" id="3.10.580.10">
    <property type="entry name" value="CBS-domain"/>
    <property type="match status" value="1"/>
</dbReference>
<comment type="cofactor">
    <cofactor evidence="1 25">
        <name>pyridoxal 5'-phosphate</name>
        <dbReference type="ChEBI" id="CHEBI:597326"/>
    </cofactor>
</comment>
<evidence type="ECO:0000256" key="10">
    <source>
        <dbReference type="ARBA" id="ARBA00022553"/>
    </source>
</evidence>
<dbReference type="InterPro" id="IPR001216">
    <property type="entry name" value="P-phosphate_BS"/>
</dbReference>
<keyword evidence="19 25" id="KW-0456">Lyase</keyword>
<dbReference type="PANTHER" id="PTHR10314">
    <property type="entry name" value="CYSTATHIONINE BETA-SYNTHASE"/>
    <property type="match status" value="1"/>
</dbReference>
<evidence type="ECO:0000256" key="6">
    <source>
        <dbReference type="ARBA" id="ARBA00011881"/>
    </source>
</evidence>
<evidence type="ECO:0000256" key="12">
    <source>
        <dbReference type="ARBA" id="ARBA00022617"/>
    </source>
</evidence>
<dbReference type="FunFam" id="3.40.50.1100:FF:000003">
    <property type="entry name" value="Cystathionine beta-synthase"/>
    <property type="match status" value="1"/>
</dbReference>
<comment type="pathway">
    <text evidence="4">Amino-acid biosynthesis; L-cysteine biosynthesis; L-cysteine from L-homocysteine and L-serine: step 1/2.</text>
</comment>
<keyword evidence="11 25" id="KW-0028">Amino-acid biosynthesis</keyword>
<dbReference type="PROSITE" id="PS51371">
    <property type="entry name" value="CBS"/>
    <property type="match status" value="1"/>
</dbReference>
<dbReference type="InterPro" id="IPR005857">
    <property type="entry name" value="Cysta_beta_synth"/>
</dbReference>
<evidence type="ECO:0000256" key="5">
    <source>
        <dbReference type="ARBA" id="ARBA00007103"/>
    </source>
</evidence>
<comment type="subcellular location">
    <subcellularLocation>
        <location evidence="3">Cytoplasm</location>
    </subcellularLocation>
    <subcellularLocation>
        <location evidence="2">Nucleus</location>
    </subcellularLocation>
</comment>
<evidence type="ECO:0000256" key="18">
    <source>
        <dbReference type="ARBA" id="ARBA00023192"/>
    </source>
</evidence>
<evidence type="ECO:0000256" key="22">
    <source>
        <dbReference type="ARBA" id="ARBA00045425"/>
    </source>
</evidence>
<dbReference type="EC" id="4.2.1.22" evidence="7 25"/>
<keyword evidence="16" id="KW-0408">Iron</keyword>
<dbReference type="GO" id="GO:0030170">
    <property type="term" value="F:pyridoxal phosphate binding"/>
    <property type="evidence" value="ECO:0007669"/>
    <property type="project" value="UniProtKB-ARBA"/>
</dbReference>
<keyword evidence="17 24" id="KW-0129">CBS domain</keyword>
<dbReference type="Pfam" id="PF00571">
    <property type="entry name" value="CBS"/>
    <property type="match status" value="1"/>
</dbReference>
<evidence type="ECO:0000256" key="16">
    <source>
        <dbReference type="ARBA" id="ARBA00023004"/>
    </source>
</evidence>
<evidence type="ECO:0000256" key="13">
    <source>
        <dbReference type="ARBA" id="ARBA00022723"/>
    </source>
</evidence>
<dbReference type="InterPro" id="IPR036052">
    <property type="entry name" value="TrpB-like_PALP_sf"/>
</dbReference>
<keyword evidence="13" id="KW-0479">Metal-binding</keyword>
<keyword evidence="14" id="KW-0832">Ubl conjugation</keyword>
<evidence type="ECO:0000256" key="25">
    <source>
        <dbReference type="RuleBase" id="RU361204"/>
    </source>
</evidence>
<gene>
    <name evidence="28" type="primary">CBS_4</name>
    <name evidence="28" type="ORF">FJT64_020397</name>
</gene>
<evidence type="ECO:0000256" key="19">
    <source>
        <dbReference type="ARBA" id="ARBA00023239"/>
    </source>
</evidence>
<dbReference type="GO" id="GO:0004122">
    <property type="term" value="F:cystathionine beta-synthase activity"/>
    <property type="evidence" value="ECO:0007669"/>
    <property type="project" value="UniProtKB-UniRule"/>
</dbReference>
<dbReference type="InterPro" id="IPR000644">
    <property type="entry name" value="CBS_dom"/>
</dbReference>
<evidence type="ECO:0000256" key="20">
    <source>
        <dbReference type="ARBA" id="ARBA00023242"/>
    </source>
</evidence>
<keyword evidence="10" id="KW-0597">Phosphoprotein</keyword>
<dbReference type="NCBIfam" id="TIGR01137">
    <property type="entry name" value="cysta_beta"/>
    <property type="match status" value="1"/>
</dbReference>
<keyword evidence="18 25" id="KW-0198">Cysteine biosynthesis</keyword>
<dbReference type="InterPro" id="IPR046353">
    <property type="entry name" value="CBS_C"/>
</dbReference>
<evidence type="ECO:0000256" key="7">
    <source>
        <dbReference type="ARBA" id="ARBA00012041"/>
    </source>
</evidence>
<keyword evidence="29" id="KW-1185">Reference proteome</keyword>
<sequence length="560" mass="61221">MQCKFLMRLYRMAPMPPTPTVPPSEPNGLRRRSRTLSSHSLDPADFVRPDLPSKCKWKPGAPASDSPHSKCPVRDEVKIMPNILHQIGRTPMVRLNKIPQSLGIKCEVLVKCEFFNAGGSVKDRIALRMVEDAERDGLIKAGSTLIEPTSGNTGIGLALAAAVKGYRAIIVMPEKMSNEKVAVLRALGAEIVRTPTSASWDAPESHISVAQRLQKEIPDAIILDQYRNPGNPLAHYDTTAEEILHQCDGRVDMVVLGAGTCGTVSGVGRKMRDAGVNCTVVGVDPHGSILAHEPDEVVEGQFYEVEGIGYDFYPTVLDKSVIDKWIKCGDKESLLMCRRLIREEGLLCGGSSGSAVWSAMQLAKDLPASARVVVILPDSVRNYMTKFVDDDWMAERQFTDGTVSADKDTWWSNLKVSLLDVAAPMTVLPSVSCQDAIDIMNGEGFDQLPVVDQAGEVRGMVTLGSLMANIVSRRVEPSSTVDQVLYSQFHKVPLDKTLGTLSRILQKDHFALIVHDQKLYVGKNSMETKQVIIGIVTQIDLLSFIMAGEEERAKSSGATQ</sequence>
<dbReference type="Gene3D" id="3.40.50.1100">
    <property type="match status" value="2"/>
</dbReference>
<evidence type="ECO:0000256" key="15">
    <source>
        <dbReference type="ARBA" id="ARBA00022898"/>
    </source>
</evidence>
<protein>
    <recommendedName>
        <fullName evidence="21 25">Cystathionine beta-synthase</fullName>
        <ecNumber evidence="7 25">4.2.1.22</ecNumber>
    </recommendedName>
</protein>
<dbReference type="SMART" id="SM00116">
    <property type="entry name" value="CBS"/>
    <property type="match status" value="2"/>
</dbReference>
<dbReference type="Proteomes" id="UP000440578">
    <property type="component" value="Unassembled WGS sequence"/>
</dbReference>
<evidence type="ECO:0000256" key="9">
    <source>
        <dbReference type="ARBA" id="ARBA00022499"/>
    </source>
</evidence>
<evidence type="ECO:0000256" key="3">
    <source>
        <dbReference type="ARBA" id="ARBA00004496"/>
    </source>
</evidence>
<keyword evidence="12" id="KW-0349">Heme</keyword>
<evidence type="ECO:0000259" key="27">
    <source>
        <dbReference type="PROSITE" id="PS51371"/>
    </source>
</evidence>
<evidence type="ECO:0000256" key="11">
    <source>
        <dbReference type="ARBA" id="ARBA00022605"/>
    </source>
</evidence>
<evidence type="ECO:0000256" key="2">
    <source>
        <dbReference type="ARBA" id="ARBA00004123"/>
    </source>
</evidence>
<keyword evidence="8" id="KW-0963">Cytoplasm</keyword>
<dbReference type="OrthoDB" id="728at2759"/>
<reference evidence="28 29" key="1">
    <citation type="submission" date="2019-07" db="EMBL/GenBank/DDBJ databases">
        <title>Draft genome assembly of a fouling barnacle, Amphibalanus amphitrite (Darwin, 1854): The first reference genome for Thecostraca.</title>
        <authorList>
            <person name="Kim W."/>
        </authorList>
    </citation>
    <scope>NUCLEOTIDE SEQUENCE [LARGE SCALE GENOMIC DNA]</scope>
    <source>
        <strain evidence="28">SNU_AA5</strain>
        <tissue evidence="28">Soma without cirri and trophi</tissue>
    </source>
</reference>
<accession>A0A6A4WST9</accession>
<dbReference type="InterPro" id="IPR001926">
    <property type="entry name" value="TrpB-like_PALP"/>
</dbReference>
<evidence type="ECO:0000313" key="29">
    <source>
        <dbReference type="Proteomes" id="UP000440578"/>
    </source>
</evidence>
<evidence type="ECO:0000256" key="23">
    <source>
        <dbReference type="ARBA" id="ARBA00047490"/>
    </source>
</evidence>
<dbReference type="InterPro" id="IPR046342">
    <property type="entry name" value="CBS_dom_sf"/>
</dbReference>
<evidence type="ECO:0000256" key="21">
    <source>
        <dbReference type="ARBA" id="ARBA00026192"/>
    </source>
</evidence>
<evidence type="ECO:0000313" key="28">
    <source>
        <dbReference type="EMBL" id="KAF0308349.1"/>
    </source>
</evidence>
<comment type="caution">
    <text evidence="28">The sequence shown here is derived from an EMBL/GenBank/DDBJ whole genome shotgun (WGS) entry which is preliminary data.</text>
</comment>
<evidence type="ECO:0000256" key="14">
    <source>
        <dbReference type="ARBA" id="ARBA00022843"/>
    </source>
</evidence>
<dbReference type="GO" id="GO:0019343">
    <property type="term" value="P:cysteine biosynthetic process via cystathionine"/>
    <property type="evidence" value="ECO:0007669"/>
    <property type="project" value="UniProtKB-UniRule"/>
</dbReference>
<dbReference type="GO" id="GO:0046872">
    <property type="term" value="F:metal ion binding"/>
    <property type="evidence" value="ECO:0007669"/>
    <property type="project" value="UniProtKB-KW"/>
</dbReference>
<dbReference type="EMBL" id="VIIS01000494">
    <property type="protein sequence ID" value="KAF0308349.1"/>
    <property type="molecule type" value="Genomic_DNA"/>
</dbReference>
<organism evidence="28 29">
    <name type="scientific">Amphibalanus amphitrite</name>
    <name type="common">Striped barnacle</name>
    <name type="synonym">Balanus amphitrite</name>
    <dbReference type="NCBI Taxonomy" id="1232801"/>
    <lineage>
        <taxon>Eukaryota</taxon>
        <taxon>Metazoa</taxon>
        <taxon>Ecdysozoa</taxon>
        <taxon>Arthropoda</taxon>
        <taxon>Crustacea</taxon>
        <taxon>Multicrustacea</taxon>
        <taxon>Cirripedia</taxon>
        <taxon>Thoracica</taxon>
        <taxon>Thoracicalcarea</taxon>
        <taxon>Balanomorpha</taxon>
        <taxon>Balanoidea</taxon>
        <taxon>Balanidae</taxon>
        <taxon>Amphibalaninae</taxon>
        <taxon>Amphibalanus</taxon>
    </lineage>
</organism>
<feature type="region of interest" description="Disordered" evidence="26">
    <location>
        <begin position="14"/>
        <end position="47"/>
    </location>
</feature>
<dbReference type="FunFam" id="3.10.580.10:FF:000014">
    <property type="entry name" value="Cystathionine beta-synthase"/>
    <property type="match status" value="1"/>
</dbReference>
<dbReference type="AlphaFoldDB" id="A0A6A4WST9"/>
<evidence type="ECO:0000256" key="4">
    <source>
        <dbReference type="ARBA" id="ARBA00005003"/>
    </source>
</evidence>
<evidence type="ECO:0000256" key="26">
    <source>
        <dbReference type="SAM" id="MobiDB-lite"/>
    </source>
</evidence>
<dbReference type="GO" id="GO:0050667">
    <property type="term" value="P:homocysteine metabolic process"/>
    <property type="evidence" value="ECO:0007669"/>
    <property type="project" value="UniProtKB-ARBA"/>
</dbReference>
<feature type="compositionally biased region" description="Pro residues" evidence="26">
    <location>
        <begin position="14"/>
        <end position="25"/>
    </location>
</feature>
<dbReference type="CDD" id="cd01561">
    <property type="entry name" value="CBS_like"/>
    <property type="match status" value="1"/>
</dbReference>
<evidence type="ECO:0000256" key="1">
    <source>
        <dbReference type="ARBA" id="ARBA00001933"/>
    </source>
</evidence>
<keyword evidence="15 25" id="KW-0663">Pyridoxal phosphate</keyword>
<comment type="subunit">
    <text evidence="6">Homotetramer.</text>
</comment>
<proteinExistence type="inferred from homology"/>
<evidence type="ECO:0000256" key="24">
    <source>
        <dbReference type="PROSITE-ProRule" id="PRU00703"/>
    </source>
</evidence>
<dbReference type="SUPFAM" id="SSF54631">
    <property type="entry name" value="CBS-domain pair"/>
    <property type="match status" value="1"/>
</dbReference>
<dbReference type="SUPFAM" id="SSF53686">
    <property type="entry name" value="Tryptophan synthase beta subunit-like PLP-dependent enzymes"/>
    <property type="match status" value="1"/>
</dbReference>
<dbReference type="GO" id="GO:0005634">
    <property type="term" value="C:nucleus"/>
    <property type="evidence" value="ECO:0007669"/>
    <property type="project" value="UniProtKB-SubCell"/>
</dbReference>
<comment type="function">
    <text evidence="22">Hydro-lyase catalyzing the first step of the transsulfuration pathway, where the hydroxyl group of L-serine is displaced by L-homocysteine in a beta-replacement reaction to form L-cystathionine, the precursor of L-cysteine. This catabolic route allows the elimination of L-methionine and the toxic metabolite L-homocysteine. Also involved in the production of hydrogen sulfide, a gasotransmitter with signaling and cytoprotective effects on neurons.</text>
</comment>
<dbReference type="CDD" id="cd04608">
    <property type="entry name" value="CBS_pair_CBS"/>
    <property type="match status" value="1"/>
</dbReference>
<name>A0A6A4WST9_AMPAM</name>
<evidence type="ECO:0000256" key="17">
    <source>
        <dbReference type="ARBA" id="ARBA00023122"/>
    </source>
</evidence>
<keyword evidence="20" id="KW-0539">Nucleus</keyword>
<comment type="similarity">
    <text evidence="5 25">Belongs to the cysteine synthase/cystathionine beta-synthase family.</text>
</comment>
<dbReference type="InterPro" id="IPR050214">
    <property type="entry name" value="Cys_Synth/Cystath_Beta-Synth"/>
</dbReference>
<dbReference type="Pfam" id="PF00291">
    <property type="entry name" value="PALP"/>
    <property type="match status" value="1"/>
</dbReference>
<dbReference type="GO" id="GO:0005737">
    <property type="term" value="C:cytoplasm"/>
    <property type="evidence" value="ECO:0007669"/>
    <property type="project" value="UniProtKB-SubCell"/>
</dbReference>
<dbReference type="FunFam" id="3.40.50.1100:FF:000118">
    <property type="entry name" value="Related to CYS4-cystathionine beta-synthase"/>
    <property type="match status" value="1"/>
</dbReference>
<dbReference type="PROSITE" id="PS00901">
    <property type="entry name" value="CYS_SYNTHASE"/>
    <property type="match status" value="1"/>
</dbReference>